<feature type="region of interest" description="Disordered" evidence="1">
    <location>
        <begin position="51"/>
        <end position="89"/>
    </location>
</feature>
<feature type="region of interest" description="Disordered" evidence="1">
    <location>
        <begin position="101"/>
        <end position="127"/>
    </location>
</feature>
<gene>
    <name evidence="3" type="ORF">BD310DRAFT_902952</name>
    <name evidence="2" type="ORF">BD311DRAFT_737276</name>
</gene>
<keyword evidence="4" id="KW-1185">Reference proteome</keyword>
<evidence type="ECO:0000313" key="2">
    <source>
        <dbReference type="EMBL" id="TBU31561.1"/>
    </source>
</evidence>
<sequence length="714" mass="78002">MSSPSNSSVWITDVSSAPFLDSMLKASKYSEVDNYSASEYDDVSTLVGDRSDVLVDPSDQAESLPHPASFDCLGDSSSTTPHDDGDGDLGAFVEFELQDVSPKGVSDASSLRSPEEYDNSISSGRQSSATLRDDEVCECYTRRIKGWSFRKEMTDGSNVNTVPPSIHELWRHQYLGRFKVEKRWREGPSKALTQRINVRQIADPLPRGNTKDGPHSVIHRHSRVVAFSIFRKYGLFERAHKPGGTSFHVHSSQAILLATTDVQAKGTGRSSQPGVSDSINQAASPGGFILNGARRAAISRIMEAESPIRRPYTTSPISMSTSPTVASPPDTSTDSATFTIAASGGTICPRLTLDASITPYDGLPPPVTQNGLGEEGMDLEDSKTRRSRTSHAEAFATLGLESIASIRWSSRNYVEHEHSGGGGILERIARRIRGSNFGARGKPVGPLPYPLFRSTLPPWVTLAPRSKQEERERFLRNLNEIVKGVDLFRHIPADAFRMLLPLWPCDTDEFSTLARVDGSKYIRPVEERQYLIVYYVPFDDCGDKGTQGDTNSKLPRADSLTIPTFIASETKRIPRSAFRVCARLVSREDFLGTDVRLPSEGLAITGPMAEAMAALPPASIREQHPGDVVIGVCSGKEKEVEFLPEGLVSIGLAMAIEENRPPRPPLPLHEEGMMDEVSPTYTLTPIGRAAVEMAWLGCLAITFLDVPSPQAVTT</sequence>
<name>A0A4Q9MYA6_9APHY</name>
<evidence type="ECO:0000313" key="3">
    <source>
        <dbReference type="EMBL" id="TBU64475.1"/>
    </source>
</evidence>
<dbReference type="OrthoDB" id="3357948at2759"/>
<dbReference type="STRING" id="114155.A0A4Q9MYA6"/>
<dbReference type="EMBL" id="ML143398">
    <property type="protein sequence ID" value="TBU31561.1"/>
    <property type="molecule type" value="Genomic_DNA"/>
</dbReference>
<dbReference type="EMBL" id="ML145086">
    <property type="protein sequence ID" value="TBU64475.1"/>
    <property type="molecule type" value="Genomic_DNA"/>
</dbReference>
<evidence type="ECO:0000313" key="4">
    <source>
        <dbReference type="Proteomes" id="UP000292082"/>
    </source>
</evidence>
<accession>A0A4Q9MYA6</accession>
<evidence type="ECO:0000256" key="1">
    <source>
        <dbReference type="SAM" id="MobiDB-lite"/>
    </source>
</evidence>
<reference evidence="2 4" key="1">
    <citation type="submission" date="2019-01" db="EMBL/GenBank/DDBJ databases">
        <title>Draft genome sequences of three monokaryotic isolates of the white-rot basidiomycete fungus Dichomitus squalens.</title>
        <authorList>
            <consortium name="DOE Joint Genome Institute"/>
            <person name="Lopez S.C."/>
            <person name="Andreopoulos B."/>
            <person name="Pangilinan J."/>
            <person name="Lipzen A."/>
            <person name="Riley R."/>
            <person name="Ahrendt S."/>
            <person name="Ng V."/>
            <person name="Barry K."/>
            <person name="Daum C."/>
            <person name="Grigoriev I.V."/>
            <person name="Hilden K.S."/>
            <person name="Makela M.R."/>
            <person name="de Vries R.P."/>
        </authorList>
    </citation>
    <scope>NUCLEOTIDE SEQUENCE [LARGE SCALE GENOMIC DNA]</scope>
    <source>
        <strain evidence="3 4">CBS 464.89</strain>
        <strain evidence="2">OM18370.1</strain>
    </source>
</reference>
<protein>
    <submittedName>
        <fullName evidence="2">Uncharacterized protein</fullName>
    </submittedName>
</protein>
<dbReference type="Proteomes" id="UP000292082">
    <property type="component" value="Unassembled WGS sequence"/>
</dbReference>
<feature type="compositionally biased region" description="Low complexity" evidence="1">
    <location>
        <begin position="311"/>
        <end position="324"/>
    </location>
</feature>
<dbReference type="Proteomes" id="UP000292957">
    <property type="component" value="Unassembled WGS sequence"/>
</dbReference>
<organism evidence="2">
    <name type="scientific">Dichomitus squalens</name>
    <dbReference type="NCBI Taxonomy" id="114155"/>
    <lineage>
        <taxon>Eukaryota</taxon>
        <taxon>Fungi</taxon>
        <taxon>Dikarya</taxon>
        <taxon>Basidiomycota</taxon>
        <taxon>Agaricomycotina</taxon>
        <taxon>Agaricomycetes</taxon>
        <taxon>Polyporales</taxon>
        <taxon>Polyporaceae</taxon>
        <taxon>Dichomitus</taxon>
    </lineage>
</organism>
<proteinExistence type="predicted"/>
<feature type="region of interest" description="Disordered" evidence="1">
    <location>
        <begin position="311"/>
        <end position="333"/>
    </location>
</feature>
<dbReference type="AlphaFoldDB" id="A0A4Q9MYA6"/>